<name>A0AA36H1T9_CYLNA</name>
<evidence type="ECO:0000256" key="4">
    <source>
        <dbReference type="ARBA" id="ARBA00022840"/>
    </source>
</evidence>
<dbReference type="Gene3D" id="3.40.50.300">
    <property type="entry name" value="P-loop containing nucleotide triphosphate hydrolases"/>
    <property type="match status" value="1"/>
</dbReference>
<accession>A0AA36H1T9</accession>
<evidence type="ECO:0000256" key="3">
    <source>
        <dbReference type="ARBA" id="ARBA00022806"/>
    </source>
</evidence>
<dbReference type="GO" id="GO:0005524">
    <property type="term" value="F:ATP binding"/>
    <property type="evidence" value="ECO:0007669"/>
    <property type="project" value="UniProtKB-KW"/>
</dbReference>
<dbReference type="GO" id="GO:0004386">
    <property type="term" value="F:helicase activity"/>
    <property type="evidence" value="ECO:0007669"/>
    <property type="project" value="UniProtKB-KW"/>
</dbReference>
<dbReference type="InterPro" id="IPR011545">
    <property type="entry name" value="DEAD/DEAH_box_helicase_dom"/>
</dbReference>
<dbReference type="AlphaFoldDB" id="A0AA36H1T9"/>
<gene>
    <name evidence="6" type="ORF">CYNAS_LOCUS14046</name>
</gene>
<dbReference type="GO" id="GO:0003676">
    <property type="term" value="F:nucleic acid binding"/>
    <property type="evidence" value="ECO:0007669"/>
    <property type="project" value="InterPro"/>
</dbReference>
<keyword evidence="3" id="KW-0347">Helicase</keyword>
<feature type="domain" description="DEAD/DEAH-box helicase" evidence="5">
    <location>
        <begin position="58"/>
        <end position="130"/>
    </location>
</feature>
<dbReference type="Pfam" id="PF00270">
    <property type="entry name" value="DEAD"/>
    <property type="match status" value="1"/>
</dbReference>
<dbReference type="InterPro" id="IPR050474">
    <property type="entry name" value="Hel308_SKI2-like"/>
</dbReference>
<dbReference type="GO" id="GO:0016787">
    <property type="term" value="F:hydrolase activity"/>
    <property type="evidence" value="ECO:0007669"/>
    <property type="project" value="UniProtKB-KW"/>
</dbReference>
<sequence>MGSPLPKGSTRECFRTHEEVEVPPMNAGSIGDVQHMFVKDMNNLKQLELQGFEKLNVIQNIVFEQAYKTKQNLLISAPTGAGKTNIAIVAIFNTYLEHRMLNGESGAVEKRWSNEREMELSETQMLVLTPEKWDVVTRKGVYRVKEVGGVRHAQETMNDVCYDEVLSHVKKGHQVLRRNSLKDSSTFLTSPSSNNSSVDSDEAAGLLGALCESEGTVPAESLCTSPANEDTKNGFDQYRRANGTNTFPAEECRRRHGFRSIADKVGVRKAHKAYKRR</sequence>
<dbReference type="Proteomes" id="UP001176961">
    <property type="component" value="Unassembled WGS sequence"/>
</dbReference>
<evidence type="ECO:0000313" key="7">
    <source>
        <dbReference type="Proteomes" id="UP001176961"/>
    </source>
</evidence>
<proteinExistence type="predicted"/>
<evidence type="ECO:0000256" key="1">
    <source>
        <dbReference type="ARBA" id="ARBA00022741"/>
    </source>
</evidence>
<dbReference type="SUPFAM" id="SSF52540">
    <property type="entry name" value="P-loop containing nucleoside triphosphate hydrolases"/>
    <property type="match status" value="1"/>
</dbReference>
<evidence type="ECO:0000256" key="2">
    <source>
        <dbReference type="ARBA" id="ARBA00022801"/>
    </source>
</evidence>
<dbReference type="PANTHER" id="PTHR47961">
    <property type="entry name" value="DNA POLYMERASE THETA, PUTATIVE (AFU_ORTHOLOGUE AFUA_1G05260)-RELATED"/>
    <property type="match status" value="1"/>
</dbReference>
<organism evidence="6 7">
    <name type="scientific">Cylicocyclus nassatus</name>
    <name type="common">Nematode worm</name>
    <dbReference type="NCBI Taxonomy" id="53992"/>
    <lineage>
        <taxon>Eukaryota</taxon>
        <taxon>Metazoa</taxon>
        <taxon>Ecdysozoa</taxon>
        <taxon>Nematoda</taxon>
        <taxon>Chromadorea</taxon>
        <taxon>Rhabditida</taxon>
        <taxon>Rhabditina</taxon>
        <taxon>Rhabditomorpha</taxon>
        <taxon>Strongyloidea</taxon>
        <taxon>Strongylidae</taxon>
        <taxon>Cylicocyclus</taxon>
    </lineage>
</organism>
<comment type="caution">
    <text evidence="6">The sequence shown here is derived from an EMBL/GenBank/DDBJ whole genome shotgun (WGS) entry which is preliminary data.</text>
</comment>
<keyword evidence="1" id="KW-0547">Nucleotide-binding</keyword>
<dbReference type="PANTHER" id="PTHR47961:SF13">
    <property type="entry name" value="ACTIVATING SIGNAL COINTEGRATOR 1 COMPLEX SUBUNIT 3"/>
    <property type="match status" value="1"/>
</dbReference>
<protein>
    <recommendedName>
        <fullName evidence="5">DEAD/DEAH-box helicase domain-containing protein</fullName>
    </recommendedName>
</protein>
<keyword evidence="7" id="KW-1185">Reference proteome</keyword>
<dbReference type="InterPro" id="IPR027417">
    <property type="entry name" value="P-loop_NTPase"/>
</dbReference>
<reference evidence="6" key="1">
    <citation type="submission" date="2023-07" db="EMBL/GenBank/DDBJ databases">
        <authorList>
            <consortium name="CYATHOMIX"/>
        </authorList>
    </citation>
    <scope>NUCLEOTIDE SEQUENCE</scope>
    <source>
        <strain evidence="6">N/A</strain>
    </source>
</reference>
<evidence type="ECO:0000259" key="5">
    <source>
        <dbReference type="Pfam" id="PF00270"/>
    </source>
</evidence>
<dbReference type="EMBL" id="CATQJL010000305">
    <property type="protein sequence ID" value="CAJ0602063.1"/>
    <property type="molecule type" value="Genomic_DNA"/>
</dbReference>
<evidence type="ECO:0000313" key="6">
    <source>
        <dbReference type="EMBL" id="CAJ0602063.1"/>
    </source>
</evidence>
<keyword evidence="4" id="KW-0067">ATP-binding</keyword>
<keyword evidence="2" id="KW-0378">Hydrolase</keyword>